<dbReference type="OrthoDB" id="7467148at2759"/>
<dbReference type="Gene3D" id="1.10.30.10">
    <property type="entry name" value="High mobility group box domain"/>
    <property type="match status" value="1"/>
</dbReference>
<feature type="compositionally biased region" description="Low complexity" evidence="3">
    <location>
        <begin position="434"/>
        <end position="447"/>
    </location>
</feature>
<dbReference type="SUPFAM" id="SSF47095">
    <property type="entry name" value="HMG-box"/>
    <property type="match status" value="1"/>
</dbReference>
<feature type="compositionally biased region" description="Polar residues" evidence="3">
    <location>
        <begin position="195"/>
        <end position="218"/>
    </location>
</feature>
<gene>
    <name evidence="5" type="ORF">CLODIP_2_CD01549</name>
</gene>
<feature type="compositionally biased region" description="Low complexity" evidence="3">
    <location>
        <begin position="473"/>
        <end position="482"/>
    </location>
</feature>
<dbReference type="AlphaFoldDB" id="A0A8S1CA17"/>
<keyword evidence="6" id="KW-1185">Reference proteome</keyword>
<sequence length="619" mass="70030">MNRYWTRSKDSNAEDESAAAAKTLEEMYSGTFTVEVGEFEDSGSSLAHHDISSEDWEVPSVKNLCIEEIAQAIGADNEHLKEIFGGKVPTCLLQQLADHLTSPESLPRTPEAKPKIRKRRMPSLEKMDKISRPPNSFMIFAQEFRPKLSQEHPEYKNKDISVMLGNMWHSLPDFERNAYEAKAREIAAEHKRKNPSASYYNNPASPPSQQTYQPHCNNYPSYEYQQSSSYYYHQQQQPTPPKSNMSASLGLQTQVNYQSNNYYYSQHYNGYQQQHPPQQQHQDFYGSHYNNVHQYSSNSYNSSGGYVYNPQEARIRKAQRDQTKLALRAARQRKNSGHVEREGSPPLMMRHPCLPRNGPGMMPPFGAHPHKVFHGSAAAAVSANEMRGHGGPAVHAYGASPPPQRFYPAPYMDHNAYSMQYSSHHQLPAGWFSQQPQYHPQHNHQPNGGFGNRSLGRELPYMNSHYLPHHQTPHTPQQHQLLGPNNEPEDVTPMPQHLLTSPYEVEGTLPPTPSSSTPSTEGKKDIEEKKASSVDTENPDSQPLPPFQHAFGSTEIGRFAHEGFSAQLTLVQETVQIQLEIVEMDGEVSYEGEDFIIECSQTNEISINQESVKTEEESA</sequence>
<protein>
    <recommendedName>
        <fullName evidence="4">HMG box domain-containing protein</fullName>
    </recommendedName>
</protein>
<accession>A0A8S1CA17</accession>
<feature type="region of interest" description="Disordered" evidence="3">
    <location>
        <begin position="328"/>
        <end position="349"/>
    </location>
</feature>
<feature type="DNA-binding region" description="HMG box" evidence="2">
    <location>
        <begin position="130"/>
        <end position="198"/>
    </location>
</feature>
<organism evidence="5 6">
    <name type="scientific">Cloeon dipterum</name>
    <dbReference type="NCBI Taxonomy" id="197152"/>
    <lineage>
        <taxon>Eukaryota</taxon>
        <taxon>Metazoa</taxon>
        <taxon>Ecdysozoa</taxon>
        <taxon>Arthropoda</taxon>
        <taxon>Hexapoda</taxon>
        <taxon>Insecta</taxon>
        <taxon>Pterygota</taxon>
        <taxon>Palaeoptera</taxon>
        <taxon>Ephemeroptera</taxon>
        <taxon>Pisciforma</taxon>
        <taxon>Baetidae</taxon>
        <taxon>Cloeon</taxon>
    </lineage>
</organism>
<name>A0A8S1CA17_9INSE</name>
<dbReference type="PANTHER" id="PTHR48112">
    <property type="entry name" value="HIGH MOBILITY GROUP PROTEIN DSP1"/>
    <property type="match status" value="1"/>
</dbReference>
<evidence type="ECO:0000313" key="6">
    <source>
        <dbReference type="Proteomes" id="UP000494165"/>
    </source>
</evidence>
<dbReference type="GO" id="GO:0003677">
    <property type="term" value="F:DNA binding"/>
    <property type="evidence" value="ECO:0007669"/>
    <property type="project" value="UniProtKB-UniRule"/>
</dbReference>
<feature type="compositionally biased region" description="Basic and acidic residues" evidence="3">
    <location>
        <begin position="521"/>
        <end position="532"/>
    </location>
</feature>
<feature type="region of interest" description="Disordered" evidence="3">
    <location>
        <begin position="431"/>
        <end position="550"/>
    </location>
</feature>
<comment type="caution">
    <text evidence="5">The sequence shown here is derived from an EMBL/GenBank/DDBJ whole genome shotgun (WGS) entry which is preliminary data.</text>
</comment>
<dbReference type="EMBL" id="CADEPI010000024">
    <property type="protein sequence ID" value="CAB3366207.1"/>
    <property type="molecule type" value="Genomic_DNA"/>
</dbReference>
<keyword evidence="2" id="KW-0539">Nucleus</keyword>
<dbReference type="InterPro" id="IPR050342">
    <property type="entry name" value="HMGB"/>
</dbReference>
<dbReference type="InterPro" id="IPR036910">
    <property type="entry name" value="HMG_box_dom_sf"/>
</dbReference>
<dbReference type="GO" id="GO:0005634">
    <property type="term" value="C:nucleus"/>
    <property type="evidence" value="ECO:0007669"/>
    <property type="project" value="UniProtKB-UniRule"/>
</dbReference>
<evidence type="ECO:0000256" key="3">
    <source>
        <dbReference type="SAM" id="MobiDB-lite"/>
    </source>
</evidence>
<evidence type="ECO:0000256" key="1">
    <source>
        <dbReference type="ARBA" id="ARBA00023125"/>
    </source>
</evidence>
<feature type="domain" description="HMG box" evidence="4">
    <location>
        <begin position="130"/>
        <end position="198"/>
    </location>
</feature>
<evidence type="ECO:0000256" key="2">
    <source>
        <dbReference type="PROSITE-ProRule" id="PRU00267"/>
    </source>
</evidence>
<evidence type="ECO:0000259" key="4">
    <source>
        <dbReference type="PROSITE" id="PS50118"/>
    </source>
</evidence>
<dbReference type="Pfam" id="PF00505">
    <property type="entry name" value="HMG_box"/>
    <property type="match status" value="1"/>
</dbReference>
<dbReference type="SMART" id="SM00398">
    <property type="entry name" value="HMG"/>
    <property type="match status" value="1"/>
</dbReference>
<dbReference type="Proteomes" id="UP000494165">
    <property type="component" value="Unassembled WGS sequence"/>
</dbReference>
<keyword evidence="1 2" id="KW-0238">DNA-binding</keyword>
<feature type="region of interest" description="Disordered" evidence="3">
    <location>
        <begin position="188"/>
        <end position="219"/>
    </location>
</feature>
<dbReference type="InterPro" id="IPR009071">
    <property type="entry name" value="HMG_box_dom"/>
</dbReference>
<evidence type="ECO:0000313" key="5">
    <source>
        <dbReference type="EMBL" id="CAB3366207.1"/>
    </source>
</evidence>
<reference evidence="5 6" key="1">
    <citation type="submission" date="2020-04" db="EMBL/GenBank/DDBJ databases">
        <authorList>
            <person name="Alioto T."/>
            <person name="Alioto T."/>
            <person name="Gomez Garrido J."/>
        </authorList>
    </citation>
    <scope>NUCLEOTIDE SEQUENCE [LARGE SCALE GENOMIC DNA]</scope>
</reference>
<proteinExistence type="predicted"/>
<dbReference type="PROSITE" id="PS50118">
    <property type="entry name" value="HMG_BOX_2"/>
    <property type="match status" value="1"/>
</dbReference>